<organism evidence="1 2">
    <name type="scientific">Rhododendron molle</name>
    <name type="common">Chinese azalea</name>
    <name type="synonym">Azalea mollis</name>
    <dbReference type="NCBI Taxonomy" id="49168"/>
    <lineage>
        <taxon>Eukaryota</taxon>
        <taxon>Viridiplantae</taxon>
        <taxon>Streptophyta</taxon>
        <taxon>Embryophyta</taxon>
        <taxon>Tracheophyta</taxon>
        <taxon>Spermatophyta</taxon>
        <taxon>Magnoliopsida</taxon>
        <taxon>eudicotyledons</taxon>
        <taxon>Gunneridae</taxon>
        <taxon>Pentapetalae</taxon>
        <taxon>asterids</taxon>
        <taxon>Ericales</taxon>
        <taxon>Ericaceae</taxon>
        <taxon>Ericoideae</taxon>
        <taxon>Rhodoreae</taxon>
        <taxon>Rhododendron</taxon>
    </lineage>
</organism>
<sequence>MGNLKVLVRLSFGIDWPKEDRFIFLQQKKYRSFYCYLHKRHPRFKRKWVASPM</sequence>
<accession>A0ACC0N4T6</accession>
<proteinExistence type="predicted"/>
<comment type="caution">
    <text evidence="1">The sequence shown here is derived from an EMBL/GenBank/DDBJ whole genome shotgun (WGS) entry which is preliminary data.</text>
</comment>
<name>A0ACC0N4T6_RHOML</name>
<dbReference type="EMBL" id="CM046394">
    <property type="protein sequence ID" value="KAI8547588.1"/>
    <property type="molecule type" value="Genomic_DNA"/>
</dbReference>
<evidence type="ECO:0000313" key="2">
    <source>
        <dbReference type="Proteomes" id="UP001062846"/>
    </source>
</evidence>
<gene>
    <name evidence="1" type="ORF">RHMOL_Rhmol07G0207900</name>
</gene>
<protein>
    <submittedName>
        <fullName evidence="1">Uncharacterized protein</fullName>
    </submittedName>
</protein>
<reference evidence="1" key="1">
    <citation type="submission" date="2022-02" db="EMBL/GenBank/DDBJ databases">
        <title>Plant Genome Project.</title>
        <authorList>
            <person name="Zhang R.-G."/>
        </authorList>
    </citation>
    <scope>NUCLEOTIDE SEQUENCE</scope>
    <source>
        <strain evidence="1">AT1</strain>
    </source>
</reference>
<keyword evidence="2" id="KW-1185">Reference proteome</keyword>
<dbReference type="Proteomes" id="UP001062846">
    <property type="component" value="Chromosome 7"/>
</dbReference>
<evidence type="ECO:0000313" key="1">
    <source>
        <dbReference type="EMBL" id="KAI8547588.1"/>
    </source>
</evidence>